<dbReference type="InterPro" id="IPR040202">
    <property type="entry name" value="Brl1/Brr6"/>
</dbReference>
<evidence type="ECO:0000259" key="2">
    <source>
        <dbReference type="SMART" id="SM01042"/>
    </source>
</evidence>
<keyword evidence="1" id="KW-0812">Transmembrane</keyword>
<feature type="transmembrane region" description="Helical" evidence="1">
    <location>
        <begin position="138"/>
        <end position="159"/>
    </location>
</feature>
<sequence length="174" mass="19413">MVELIEDDERRHGGNRVLEPDVLAGYVQLAFDATVLALVIAMVVKFALVVQDDVRCKVQERLAANLRSVADCKRSYELNECLPGMRVPALEESCDKWLHCMNEDVEQLKHGSGSGALWAKTMGEILNSFVEPISIRSAFLMLFVVCAIVLVTNVAIGSYRVYYYNGSLRQASQQ</sequence>
<reference evidence="3 4" key="1">
    <citation type="journal article" date="2011" name="Proc. Natl. Acad. Sci. U.S.A.">
        <title>Evolutionary erosion of yeast sex chromosomes by mating-type switching accidents.</title>
        <authorList>
            <person name="Gordon J.L."/>
            <person name="Armisen D."/>
            <person name="Proux-Wera E."/>
            <person name="Oheigeartaigh S.S."/>
            <person name="Byrne K.P."/>
            <person name="Wolfe K.H."/>
        </authorList>
    </citation>
    <scope>NUCLEOTIDE SEQUENCE [LARGE SCALE GENOMIC DNA]</scope>
    <source>
        <strain evidence="4">ATCC 10662 / CBS 1146 / NBRC 0425 / NCYC 2629 / NRRL Y-866</strain>
    </source>
</reference>
<evidence type="ECO:0000313" key="3">
    <source>
        <dbReference type="EMBL" id="CCE92223.1"/>
    </source>
</evidence>
<gene>
    <name evidence="3" type="primary">TDEL0D06390</name>
    <name evidence="3" type="ORF">TDEL_0D06390</name>
</gene>
<dbReference type="FunCoup" id="G8ZUC9">
    <property type="interactions" value="18"/>
</dbReference>
<dbReference type="GO" id="GO:0006998">
    <property type="term" value="P:nuclear envelope organization"/>
    <property type="evidence" value="ECO:0007669"/>
    <property type="project" value="EnsemblFungi"/>
</dbReference>
<evidence type="ECO:0000256" key="1">
    <source>
        <dbReference type="SAM" id="Phobius"/>
    </source>
</evidence>
<dbReference type="KEGG" id="tdl:TDEL_0D06390"/>
<organism evidence="3 4">
    <name type="scientific">Torulaspora delbrueckii</name>
    <name type="common">Yeast</name>
    <name type="synonym">Candida colliculosa</name>
    <dbReference type="NCBI Taxonomy" id="4950"/>
    <lineage>
        <taxon>Eukaryota</taxon>
        <taxon>Fungi</taxon>
        <taxon>Dikarya</taxon>
        <taxon>Ascomycota</taxon>
        <taxon>Saccharomycotina</taxon>
        <taxon>Saccharomycetes</taxon>
        <taxon>Saccharomycetales</taxon>
        <taxon>Saccharomycetaceae</taxon>
        <taxon>Torulaspora</taxon>
    </lineage>
</organism>
<feature type="transmembrane region" description="Helical" evidence="1">
    <location>
        <begin position="26"/>
        <end position="48"/>
    </location>
</feature>
<dbReference type="OrthoDB" id="5961at2759"/>
<dbReference type="HOGENOM" id="CLU_107711_0_0_1"/>
<dbReference type="eggNOG" id="KOG4503">
    <property type="taxonomic scope" value="Eukaryota"/>
</dbReference>
<dbReference type="AlphaFoldDB" id="G8ZUC9"/>
<keyword evidence="4" id="KW-1185">Reference proteome</keyword>
<dbReference type="GO" id="GO:0055088">
    <property type="term" value="P:lipid homeostasis"/>
    <property type="evidence" value="ECO:0007669"/>
    <property type="project" value="EnsemblFungi"/>
</dbReference>
<dbReference type="InterPro" id="IPR018767">
    <property type="entry name" value="Brl1/Brr6_dom"/>
</dbReference>
<dbReference type="PANTHER" id="PTHR28136:SF5">
    <property type="entry name" value="NUCLEUS EXPORT PROTEIN BRR6"/>
    <property type="match status" value="1"/>
</dbReference>
<evidence type="ECO:0000313" key="4">
    <source>
        <dbReference type="Proteomes" id="UP000005627"/>
    </source>
</evidence>
<dbReference type="PANTHER" id="PTHR28136">
    <property type="entry name" value="NUCLEUS EXPORT PROTEIN BRR6"/>
    <property type="match status" value="1"/>
</dbReference>
<protein>
    <recommendedName>
        <fullName evidence="2">Brl1/Brr6 domain-containing protein</fullName>
    </recommendedName>
</protein>
<accession>G8ZUC9</accession>
<dbReference type="SMART" id="SM01042">
    <property type="entry name" value="Brr6_like_C_C"/>
    <property type="match status" value="1"/>
</dbReference>
<dbReference type="EMBL" id="HE616745">
    <property type="protein sequence ID" value="CCE92223.1"/>
    <property type="molecule type" value="Genomic_DNA"/>
</dbReference>
<keyword evidence="1" id="KW-1133">Transmembrane helix</keyword>
<dbReference type="GO" id="GO:0003682">
    <property type="term" value="F:chromatin binding"/>
    <property type="evidence" value="ECO:0007669"/>
    <property type="project" value="EnsemblFungi"/>
</dbReference>
<name>G8ZUC9_TORDE</name>
<dbReference type="STRING" id="1076872.G8ZUC9"/>
<dbReference type="GO" id="GO:0006357">
    <property type="term" value="P:regulation of transcription by RNA polymerase II"/>
    <property type="evidence" value="ECO:0007669"/>
    <property type="project" value="EnsemblFungi"/>
</dbReference>
<dbReference type="GeneID" id="11503590"/>
<dbReference type="InParanoid" id="G8ZUC9"/>
<dbReference type="Proteomes" id="UP000005627">
    <property type="component" value="Chromosome 4"/>
</dbReference>
<keyword evidence="1" id="KW-0472">Membrane</keyword>
<dbReference type="Pfam" id="PF10104">
    <property type="entry name" value="Brr6_like_C_C"/>
    <property type="match status" value="1"/>
</dbReference>
<dbReference type="RefSeq" id="XP_003681434.1">
    <property type="nucleotide sequence ID" value="XM_003681386.1"/>
</dbReference>
<feature type="domain" description="Brl1/Brr6" evidence="2">
    <location>
        <begin position="23"/>
        <end position="160"/>
    </location>
</feature>
<proteinExistence type="predicted"/>
<dbReference type="GO" id="GO:0031965">
    <property type="term" value="C:nuclear membrane"/>
    <property type="evidence" value="ECO:0007669"/>
    <property type="project" value="InterPro"/>
</dbReference>